<accession>A0ABV2Y1U2</accession>
<dbReference type="Gene3D" id="1.10.1200.10">
    <property type="entry name" value="ACP-like"/>
    <property type="match status" value="1"/>
</dbReference>
<comment type="caution">
    <text evidence="3">The sequence shown here is derived from an EMBL/GenBank/DDBJ whole genome shotgun (WGS) entry which is preliminary data.</text>
</comment>
<evidence type="ECO:0000313" key="4">
    <source>
        <dbReference type="Proteomes" id="UP001550603"/>
    </source>
</evidence>
<keyword evidence="4" id="KW-1185">Reference proteome</keyword>
<dbReference type="InterPro" id="IPR009081">
    <property type="entry name" value="PP-bd_ACP"/>
</dbReference>
<feature type="domain" description="Carrier" evidence="2">
    <location>
        <begin position="3"/>
        <end position="29"/>
    </location>
</feature>
<dbReference type="InterPro" id="IPR036736">
    <property type="entry name" value="ACP-like_sf"/>
</dbReference>
<dbReference type="SUPFAM" id="SSF47336">
    <property type="entry name" value="ACP-like"/>
    <property type="match status" value="1"/>
</dbReference>
<dbReference type="Pfam" id="PF00550">
    <property type="entry name" value="PP-binding"/>
    <property type="match status" value="1"/>
</dbReference>
<feature type="compositionally biased region" description="Basic and acidic residues" evidence="1">
    <location>
        <begin position="104"/>
        <end position="113"/>
    </location>
</feature>
<dbReference type="EMBL" id="JBEYBN010000047">
    <property type="protein sequence ID" value="MEU2270228.1"/>
    <property type="molecule type" value="Genomic_DNA"/>
</dbReference>
<name>A0ABV2Y1U2_9ACTN</name>
<dbReference type="Proteomes" id="UP001550603">
    <property type="component" value="Unassembled WGS sequence"/>
</dbReference>
<feature type="region of interest" description="Disordered" evidence="1">
    <location>
        <begin position="50"/>
        <end position="113"/>
    </location>
</feature>
<evidence type="ECO:0000259" key="2">
    <source>
        <dbReference type="Pfam" id="PF00550"/>
    </source>
</evidence>
<organism evidence="3 4">
    <name type="scientific">Streptomyces olindensis</name>
    <dbReference type="NCBI Taxonomy" id="358823"/>
    <lineage>
        <taxon>Bacteria</taxon>
        <taxon>Bacillati</taxon>
        <taxon>Actinomycetota</taxon>
        <taxon>Actinomycetes</taxon>
        <taxon>Kitasatosporales</taxon>
        <taxon>Streptomycetaceae</taxon>
        <taxon>Streptomyces</taxon>
    </lineage>
</organism>
<reference evidence="3 4" key="1">
    <citation type="submission" date="2024-06" db="EMBL/GenBank/DDBJ databases">
        <title>The Natural Products Discovery Center: Release of the First 8490 Sequenced Strains for Exploring Actinobacteria Biosynthetic Diversity.</title>
        <authorList>
            <person name="Kalkreuter E."/>
            <person name="Kautsar S.A."/>
            <person name="Yang D."/>
            <person name="Bader C.D."/>
            <person name="Teijaro C.N."/>
            <person name="Fluegel L."/>
            <person name="Davis C.M."/>
            <person name="Simpson J.R."/>
            <person name="Lauterbach L."/>
            <person name="Steele A.D."/>
            <person name="Gui C."/>
            <person name="Meng S."/>
            <person name="Li G."/>
            <person name="Viehrig K."/>
            <person name="Ye F."/>
            <person name="Su P."/>
            <person name="Kiefer A.F."/>
            <person name="Nichols A."/>
            <person name="Cepeda A.J."/>
            <person name="Yan W."/>
            <person name="Fan B."/>
            <person name="Jiang Y."/>
            <person name="Adhikari A."/>
            <person name="Zheng C.-J."/>
            <person name="Schuster L."/>
            <person name="Cowan T.M."/>
            <person name="Smanski M.J."/>
            <person name="Chevrette M.G."/>
            <person name="De Carvalho L.P.S."/>
            <person name="Shen B."/>
        </authorList>
    </citation>
    <scope>NUCLEOTIDE SEQUENCE [LARGE SCALE GENOMIC DNA]</scope>
    <source>
        <strain evidence="3 4">NPDC019583</strain>
    </source>
</reference>
<proteinExistence type="predicted"/>
<protein>
    <submittedName>
        <fullName evidence="3">Acyl carrier protein</fullName>
    </submittedName>
</protein>
<sequence>MAVHPDDDFFEPGGNSLSAVRFGAALRARGLPSCVRAMFWADMPRGSPSSLMPPVPPLECQPEQQAGAGHRHAAVRRSVRLHPLPRRPPWPARRCRRRPAPPAHDAERFRPLW</sequence>
<feature type="compositionally biased region" description="Basic residues" evidence="1">
    <location>
        <begin position="69"/>
        <end position="85"/>
    </location>
</feature>
<gene>
    <name evidence="3" type="ORF">ABZ568_28255</name>
</gene>
<evidence type="ECO:0000256" key="1">
    <source>
        <dbReference type="SAM" id="MobiDB-lite"/>
    </source>
</evidence>
<dbReference type="RefSeq" id="WP_359791513.1">
    <property type="nucleotide sequence ID" value="NZ_JBEYBN010000047.1"/>
</dbReference>
<evidence type="ECO:0000313" key="3">
    <source>
        <dbReference type="EMBL" id="MEU2270228.1"/>
    </source>
</evidence>